<feature type="region of interest" description="Disordered" evidence="1">
    <location>
        <begin position="156"/>
        <end position="234"/>
    </location>
</feature>
<evidence type="ECO:0008006" key="4">
    <source>
        <dbReference type="Google" id="ProtNLM"/>
    </source>
</evidence>
<sequence>MPASQSRARARDRNNVLNRAEFLSLNQPPKGAPEPRSSGRKAPGPSAQPPSPGDGARERRQSQQLPEEDCMQLNPSFKGIAFNSLLAIDICMSKRLGVCAGRAASWASARSMVKLIGITGHGIPWIGGTILCLVKSSTLAGQEVLMNLLLGESLEEPASPAPGHHDGGRRAETHQASRPVRDEPQPPGLPHHGRVRLPRRARQPRGHGVQVLPQPPGAGRAPARPAGTLGLLRGPVARDDRTAPHHGRHLGLRHRLLPVPPGGAGLDVLQHLPDAHLRLVSRLLGAPGAERRGRRGGLTSPVAVGGWRPRPGRLEARCGRQGRVLSAPLPGPRESSLGHALLPPRRRQARTKGGGSGAGSCPVPRSPSRPLSAWLCPPCPQHDAWQSAPHPTHRPAQVPLPLTVIGSSGQHFPKGALPDASLQDALGRKRVLWSNKLGQCRAPCPRAGHSRGPLSP</sequence>
<feature type="compositionally biased region" description="Basic residues" evidence="1">
    <location>
        <begin position="191"/>
        <end position="205"/>
    </location>
</feature>
<dbReference type="Proteomes" id="UP000823872">
    <property type="component" value="Chromosome D4"/>
</dbReference>
<proteinExistence type="predicted"/>
<accession>A0ABI8AQ32</accession>
<reference evidence="2" key="2">
    <citation type="submission" date="2025-08" db="UniProtKB">
        <authorList>
            <consortium name="Ensembl"/>
        </authorList>
    </citation>
    <scope>IDENTIFICATION</scope>
    <source>
        <strain evidence="2">breed Abyssinian</strain>
    </source>
</reference>
<feature type="compositionally biased region" description="Basic and acidic residues" evidence="1">
    <location>
        <begin position="163"/>
        <end position="184"/>
    </location>
</feature>
<organism evidence="2 3">
    <name type="scientific">Felis catus</name>
    <name type="common">Cat</name>
    <name type="synonym">Felis silvestris catus</name>
    <dbReference type="NCBI Taxonomy" id="9685"/>
    <lineage>
        <taxon>Eukaryota</taxon>
        <taxon>Metazoa</taxon>
        <taxon>Chordata</taxon>
        <taxon>Craniata</taxon>
        <taxon>Vertebrata</taxon>
        <taxon>Euteleostomi</taxon>
        <taxon>Mammalia</taxon>
        <taxon>Eutheria</taxon>
        <taxon>Laurasiatheria</taxon>
        <taxon>Carnivora</taxon>
        <taxon>Feliformia</taxon>
        <taxon>Felidae</taxon>
        <taxon>Felinae</taxon>
        <taxon>Felis</taxon>
    </lineage>
</organism>
<protein>
    <recommendedName>
        <fullName evidence="4">Phospholipid phosphatase 7 (inactive)</fullName>
    </recommendedName>
</protein>
<dbReference type="Ensembl" id="ENSFCTT00005092313.1">
    <property type="protein sequence ID" value="ENSFCTP00005061333.1"/>
    <property type="gene ID" value="ENSFCTG00005033551.1"/>
</dbReference>
<evidence type="ECO:0000256" key="1">
    <source>
        <dbReference type="SAM" id="MobiDB-lite"/>
    </source>
</evidence>
<name>A0ABI8AQ32_FELCA</name>
<feature type="compositionally biased region" description="Low complexity" evidence="1">
    <location>
        <begin position="217"/>
        <end position="227"/>
    </location>
</feature>
<feature type="region of interest" description="Disordered" evidence="1">
    <location>
        <begin position="324"/>
        <end position="367"/>
    </location>
</feature>
<reference evidence="2" key="3">
    <citation type="submission" date="2025-09" db="UniProtKB">
        <authorList>
            <consortium name="Ensembl"/>
        </authorList>
    </citation>
    <scope>IDENTIFICATION</scope>
    <source>
        <strain evidence="2">breed Abyssinian</strain>
    </source>
</reference>
<reference evidence="2 3" key="1">
    <citation type="submission" date="2021-02" db="EMBL/GenBank/DDBJ databases">
        <title>Safari Cat Assemblies.</title>
        <authorList>
            <person name="Bredemeyer K.R."/>
            <person name="Murphy W.J."/>
        </authorList>
    </citation>
    <scope>NUCLEOTIDE SEQUENCE [LARGE SCALE GENOMIC DNA]</scope>
</reference>
<keyword evidence="3" id="KW-1185">Reference proteome</keyword>
<evidence type="ECO:0000313" key="2">
    <source>
        <dbReference type="Ensembl" id="ENSFCTP00005061333.1"/>
    </source>
</evidence>
<feature type="region of interest" description="Disordered" evidence="1">
    <location>
        <begin position="1"/>
        <end position="66"/>
    </location>
</feature>
<evidence type="ECO:0000313" key="3">
    <source>
        <dbReference type="Proteomes" id="UP000823872"/>
    </source>
</evidence>
<dbReference type="GeneTree" id="ENSGT00940000157147"/>